<feature type="transmembrane region" description="Helical" evidence="1">
    <location>
        <begin position="105"/>
        <end position="127"/>
    </location>
</feature>
<dbReference type="InterPro" id="IPR017199">
    <property type="entry name" value="UCP037409_transporter"/>
</dbReference>
<dbReference type="Proteomes" id="UP000002487">
    <property type="component" value="Chromosome"/>
</dbReference>
<reference evidence="2 3" key="1">
    <citation type="journal article" date="2002" name="Genome Res.">
        <title>The genome of Methanosarcina acetivorans reveals extensive metabolic and physiological diversity.</title>
        <authorList>
            <person name="Galagan J.E."/>
            <person name="Nusbaum C."/>
            <person name="Roy A."/>
            <person name="Endrizzi M.G."/>
            <person name="Macdonald P."/>
            <person name="FitzHugh W."/>
            <person name="Calvo S."/>
            <person name="Engels R."/>
            <person name="Smirnov S."/>
            <person name="Atnoor D."/>
            <person name="Brown A."/>
            <person name="Allen N."/>
            <person name="Naylor J."/>
            <person name="Stange-Thomann N."/>
            <person name="DeArellano K."/>
            <person name="Johnson R."/>
            <person name="Linton L."/>
            <person name="McEwan P."/>
            <person name="McKernan K."/>
            <person name="Talamas J."/>
            <person name="Tirrell A."/>
            <person name="Ye W."/>
            <person name="Zimmer A."/>
            <person name="Barber R.D."/>
            <person name="Cann I."/>
            <person name="Graham D.E."/>
            <person name="Grahame D.A."/>
            <person name="Guss A."/>
            <person name="Hedderich R."/>
            <person name="Ingram-Smith C."/>
            <person name="Kuettner C.H."/>
            <person name="Krzycki J.A."/>
            <person name="Leigh J.A."/>
            <person name="Li W."/>
            <person name="Liu J."/>
            <person name="Mukhopadhyay B."/>
            <person name="Reeve J.N."/>
            <person name="Smith K."/>
            <person name="Springer T.A."/>
            <person name="Umayam L.A."/>
            <person name="White O."/>
            <person name="White R.H."/>
            <person name="de Macario E.C."/>
            <person name="Ferry J.G."/>
            <person name="Jarrell K.F."/>
            <person name="Jing H."/>
            <person name="Macario A.J.L."/>
            <person name="Paulsen I."/>
            <person name="Pritchett M."/>
            <person name="Sowers K.R."/>
            <person name="Swanson R.V."/>
            <person name="Zinder S.H."/>
            <person name="Lander E."/>
            <person name="Metcalf W.W."/>
            <person name="Birren B."/>
        </authorList>
    </citation>
    <scope>NUCLEOTIDE SEQUENCE [LARGE SCALE GENOMIC DNA]</scope>
    <source>
        <strain evidence="3">ATCC 35395 / DSM 2834 / JCM 12185 / C2A</strain>
    </source>
</reference>
<keyword evidence="3" id="KW-1185">Reference proteome</keyword>
<evidence type="ECO:0000256" key="1">
    <source>
        <dbReference type="SAM" id="Phobius"/>
    </source>
</evidence>
<organism evidence="2 3">
    <name type="scientific">Methanosarcina acetivorans (strain ATCC 35395 / DSM 2834 / JCM 12185 / C2A)</name>
    <dbReference type="NCBI Taxonomy" id="188937"/>
    <lineage>
        <taxon>Archaea</taxon>
        <taxon>Methanobacteriati</taxon>
        <taxon>Methanobacteriota</taxon>
        <taxon>Stenosarchaea group</taxon>
        <taxon>Methanomicrobia</taxon>
        <taxon>Methanosarcinales</taxon>
        <taxon>Methanosarcinaceae</taxon>
        <taxon>Methanosarcina</taxon>
    </lineage>
</organism>
<dbReference type="STRING" id="188937.MA_4640"/>
<accession>Q8TH82</accession>
<feature type="transmembrane region" description="Helical" evidence="1">
    <location>
        <begin position="69"/>
        <end position="89"/>
    </location>
</feature>
<feature type="transmembrane region" description="Helical" evidence="1">
    <location>
        <begin position="6"/>
        <end position="27"/>
    </location>
</feature>
<evidence type="ECO:0000313" key="2">
    <source>
        <dbReference type="EMBL" id="AAM07974.1"/>
    </source>
</evidence>
<dbReference type="PhylomeDB" id="Q8TH82"/>
<proteinExistence type="predicted"/>
<feature type="transmembrane region" description="Helical" evidence="1">
    <location>
        <begin position="170"/>
        <end position="188"/>
    </location>
</feature>
<dbReference type="EnsemblBacteria" id="AAM07974">
    <property type="protein sequence ID" value="AAM07974"/>
    <property type="gene ID" value="MA_4640"/>
</dbReference>
<dbReference type="Pfam" id="PF09930">
    <property type="entry name" value="DUF2162"/>
    <property type="match status" value="1"/>
</dbReference>
<protein>
    <recommendedName>
        <fullName evidence="4">Membrane transporter</fullName>
    </recommendedName>
</protein>
<name>Q8TH82_METAC</name>
<feature type="transmembrane region" description="Helical" evidence="1">
    <location>
        <begin position="139"/>
        <end position="158"/>
    </location>
</feature>
<dbReference type="PIRSF" id="PIRSF037409">
    <property type="entry name" value="UCP037409_transporter"/>
    <property type="match status" value="1"/>
</dbReference>
<feature type="transmembrane region" description="Helical" evidence="1">
    <location>
        <begin position="208"/>
        <end position="225"/>
    </location>
</feature>
<keyword evidence="1" id="KW-1133">Transmembrane helix</keyword>
<dbReference type="InParanoid" id="Q8TH82"/>
<evidence type="ECO:0008006" key="4">
    <source>
        <dbReference type="Google" id="ProtNLM"/>
    </source>
</evidence>
<keyword evidence="1" id="KW-0472">Membrane</keyword>
<dbReference type="EMBL" id="AE010299">
    <property type="protein sequence ID" value="AAM07974.1"/>
    <property type="molecule type" value="Genomic_DNA"/>
</dbReference>
<dbReference type="HOGENOM" id="CLU_096712_0_0_2"/>
<gene>
    <name evidence="2" type="ordered locus">MA_4640</name>
</gene>
<evidence type="ECO:0000313" key="3">
    <source>
        <dbReference type="Proteomes" id="UP000002487"/>
    </source>
</evidence>
<dbReference type="AlphaFoldDB" id="Q8TH82"/>
<sequence>MFNMDSSTLTVIGILIGILIFGIKTGLGCGFSNITTREILTIGGSYFFLALLFGSVADHLSFDAFERLSAMGMGIHVLVSLLLIGAGIYTQKKWNSGKDVSRHTFLAISMPCPVCLGALAVSCMLLSQSLSLSGIKIGFLVGIAFFIAVVASSFLFRFGKVRCGKTPETMGSAMMLLGIYYLLGALLIPAYMKSKQMNLAPMQTGESGLFPLLVFGILVLAGFFLDRVRSSQ</sequence>
<dbReference type="KEGG" id="mac:MA_4640"/>
<feature type="transmembrane region" description="Helical" evidence="1">
    <location>
        <begin position="39"/>
        <end position="57"/>
    </location>
</feature>
<keyword evidence="1" id="KW-0812">Transmembrane</keyword>